<evidence type="ECO:0000313" key="2">
    <source>
        <dbReference type="EMBL" id="CAF4199251.1"/>
    </source>
</evidence>
<dbReference type="AlphaFoldDB" id="A0A816S995"/>
<dbReference type="EMBL" id="CAJNRF010006543">
    <property type="protein sequence ID" value="CAF2082234.1"/>
    <property type="molecule type" value="Genomic_DNA"/>
</dbReference>
<reference evidence="1" key="1">
    <citation type="submission" date="2021-02" db="EMBL/GenBank/DDBJ databases">
        <authorList>
            <person name="Nowell W R."/>
        </authorList>
    </citation>
    <scope>NUCLEOTIDE SEQUENCE</scope>
</reference>
<proteinExistence type="predicted"/>
<comment type="caution">
    <text evidence="1">The sequence shown here is derived from an EMBL/GenBank/DDBJ whole genome shotgun (WGS) entry which is preliminary data.</text>
</comment>
<dbReference type="EMBL" id="CAJOBG010006843">
    <property type="protein sequence ID" value="CAF4199251.1"/>
    <property type="molecule type" value="Genomic_DNA"/>
</dbReference>
<dbReference type="Proteomes" id="UP000663856">
    <property type="component" value="Unassembled WGS sequence"/>
</dbReference>
<evidence type="ECO:0000313" key="4">
    <source>
        <dbReference type="Proteomes" id="UP000663866"/>
    </source>
</evidence>
<feature type="non-terminal residue" evidence="1">
    <location>
        <position position="50"/>
    </location>
</feature>
<name>A0A816S995_9BILA</name>
<accession>A0A816S995</accession>
<organism evidence="1 3">
    <name type="scientific">Rotaria magnacalcarata</name>
    <dbReference type="NCBI Taxonomy" id="392030"/>
    <lineage>
        <taxon>Eukaryota</taxon>
        <taxon>Metazoa</taxon>
        <taxon>Spiralia</taxon>
        <taxon>Gnathifera</taxon>
        <taxon>Rotifera</taxon>
        <taxon>Eurotatoria</taxon>
        <taxon>Bdelloidea</taxon>
        <taxon>Philodinida</taxon>
        <taxon>Philodinidae</taxon>
        <taxon>Rotaria</taxon>
    </lineage>
</organism>
<protein>
    <submittedName>
        <fullName evidence="1">Uncharacterized protein</fullName>
    </submittedName>
</protein>
<evidence type="ECO:0000313" key="3">
    <source>
        <dbReference type="Proteomes" id="UP000663856"/>
    </source>
</evidence>
<gene>
    <name evidence="2" type="ORF">OVN521_LOCUS26301</name>
    <name evidence="1" type="ORF">WKI299_LOCUS16417</name>
</gene>
<keyword evidence="4" id="KW-1185">Reference proteome</keyword>
<evidence type="ECO:0000313" key="1">
    <source>
        <dbReference type="EMBL" id="CAF2082234.1"/>
    </source>
</evidence>
<dbReference type="Proteomes" id="UP000663866">
    <property type="component" value="Unassembled WGS sequence"/>
</dbReference>
<sequence length="50" mass="5863">MTNKSLVPKSTIDYPWAKTIEEIANYYNVDEEIGLSEERVNEDIQIYEPN</sequence>